<dbReference type="SUPFAM" id="SSF75217">
    <property type="entry name" value="alpha/beta knot"/>
    <property type="match status" value="1"/>
</dbReference>
<comment type="similarity">
    <text evidence="2 12">Belongs to the RNA methyltransferase RsmE family.</text>
</comment>
<keyword evidence="5 12" id="KW-0963">Cytoplasm</keyword>
<keyword evidence="8 12" id="KW-0808">Transferase</keyword>
<dbReference type="SUPFAM" id="SSF88697">
    <property type="entry name" value="PUA domain-like"/>
    <property type="match status" value="1"/>
</dbReference>
<evidence type="ECO:0000256" key="3">
    <source>
        <dbReference type="ARBA" id="ARBA00012328"/>
    </source>
</evidence>
<evidence type="ECO:0000256" key="10">
    <source>
        <dbReference type="ARBA" id="ARBA00025699"/>
    </source>
</evidence>
<evidence type="ECO:0000256" key="8">
    <source>
        <dbReference type="ARBA" id="ARBA00022679"/>
    </source>
</evidence>
<proteinExistence type="inferred from homology"/>
<evidence type="ECO:0000256" key="5">
    <source>
        <dbReference type="ARBA" id="ARBA00022490"/>
    </source>
</evidence>
<dbReference type="GO" id="GO:0070042">
    <property type="term" value="F:rRNA (uridine-N3-)-methyltransferase activity"/>
    <property type="evidence" value="ECO:0007669"/>
    <property type="project" value="TreeGrafter"/>
</dbReference>
<dbReference type="Pfam" id="PF04452">
    <property type="entry name" value="Methyltrans_RNA"/>
    <property type="match status" value="1"/>
</dbReference>
<evidence type="ECO:0000256" key="6">
    <source>
        <dbReference type="ARBA" id="ARBA00022552"/>
    </source>
</evidence>
<dbReference type="GO" id="GO:0070475">
    <property type="term" value="P:rRNA base methylation"/>
    <property type="evidence" value="ECO:0007669"/>
    <property type="project" value="TreeGrafter"/>
</dbReference>
<evidence type="ECO:0000259" key="14">
    <source>
        <dbReference type="Pfam" id="PF20260"/>
    </source>
</evidence>
<evidence type="ECO:0000256" key="9">
    <source>
        <dbReference type="ARBA" id="ARBA00022691"/>
    </source>
</evidence>
<dbReference type="CDD" id="cd18084">
    <property type="entry name" value="RsmE-like"/>
    <property type="match status" value="1"/>
</dbReference>
<dbReference type="EMBL" id="MAYT01000001">
    <property type="protein sequence ID" value="OCA92505.1"/>
    <property type="molecule type" value="Genomic_DNA"/>
</dbReference>
<evidence type="ECO:0000256" key="11">
    <source>
        <dbReference type="ARBA" id="ARBA00047944"/>
    </source>
</evidence>
<evidence type="ECO:0000256" key="1">
    <source>
        <dbReference type="ARBA" id="ARBA00004496"/>
    </source>
</evidence>
<dbReference type="Proteomes" id="UP000092578">
    <property type="component" value="Unassembled WGS sequence"/>
</dbReference>
<evidence type="ECO:0000256" key="12">
    <source>
        <dbReference type="PIRNR" id="PIRNR015601"/>
    </source>
</evidence>
<feature type="domain" description="Ribosomal RNA small subunit methyltransferase E methyltransferase" evidence="13">
    <location>
        <begin position="73"/>
        <end position="244"/>
    </location>
</feature>
<gene>
    <name evidence="15" type="ORF">A8F95_02030</name>
</gene>
<accession>A0A1B9B8T4</accession>
<keyword evidence="9 12" id="KW-0949">S-adenosyl-L-methionine</keyword>
<dbReference type="InterPro" id="IPR046886">
    <property type="entry name" value="RsmE_MTase_dom"/>
</dbReference>
<evidence type="ECO:0000256" key="7">
    <source>
        <dbReference type="ARBA" id="ARBA00022603"/>
    </source>
</evidence>
<evidence type="ECO:0000256" key="4">
    <source>
        <dbReference type="ARBA" id="ARBA00013673"/>
    </source>
</evidence>
<dbReference type="InterPro" id="IPR029026">
    <property type="entry name" value="tRNA_m1G_MTases_N"/>
</dbReference>
<dbReference type="InterPro" id="IPR029028">
    <property type="entry name" value="Alpha/beta_knot_MTases"/>
</dbReference>
<dbReference type="FunFam" id="3.40.1280.10:FF:000024">
    <property type="entry name" value="Ribosomal RNA small subunit methyltransferase E"/>
    <property type="match status" value="1"/>
</dbReference>
<comment type="caution">
    <text evidence="15">The sequence shown here is derived from an EMBL/GenBank/DDBJ whole genome shotgun (WGS) entry which is preliminary data.</text>
</comment>
<evidence type="ECO:0000313" key="15">
    <source>
        <dbReference type="EMBL" id="OCA92505.1"/>
    </source>
</evidence>
<evidence type="ECO:0000313" key="16">
    <source>
        <dbReference type="Proteomes" id="UP000092578"/>
    </source>
</evidence>
<keyword evidence="16" id="KW-1185">Reference proteome</keyword>
<dbReference type="EC" id="2.1.1.193" evidence="3 12"/>
<dbReference type="NCBIfam" id="NF008691">
    <property type="entry name" value="PRK11713.1-4"/>
    <property type="match status" value="1"/>
</dbReference>
<evidence type="ECO:0000259" key="13">
    <source>
        <dbReference type="Pfam" id="PF04452"/>
    </source>
</evidence>
<keyword evidence="6 12" id="KW-0698">rRNA processing</keyword>
<dbReference type="InterPro" id="IPR006700">
    <property type="entry name" value="RsmE"/>
</dbReference>
<comment type="catalytic activity">
    <reaction evidence="11 12">
        <text>uridine(1498) in 16S rRNA + S-adenosyl-L-methionine = N(3)-methyluridine(1498) in 16S rRNA + S-adenosyl-L-homocysteine + H(+)</text>
        <dbReference type="Rhea" id="RHEA:42920"/>
        <dbReference type="Rhea" id="RHEA-COMP:10283"/>
        <dbReference type="Rhea" id="RHEA-COMP:10284"/>
        <dbReference type="ChEBI" id="CHEBI:15378"/>
        <dbReference type="ChEBI" id="CHEBI:57856"/>
        <dbReference type="ChEBI" id="CHEBI:59789"/>
        <dbReference type="ChEBI" id="CHEBI:65315"/>
        <dbReference type="ChEBI" id="CHEBI:74502"/>
        <dbReference type="EC" id="2.1.1.193"/>
    </reaction>
</comment>
<protein>
    <recommendedName>
        <fullName evidence="4 12">Ribosomal RNA small subunit methyltransferase E</fullName>
        <ecNumber evidence="3 12">2.1.1.193</ecNumber>
    </recommendedName>
</protein>
<dbReference type="PANTHER" id="PTHR30027:SF3">
    <property type="entry name" value="16S RRNA (URACIL(1498)-N(3))-METHYLTRANSFERASE"/>
    <property type="match status" value="1"/>
</dbReference>
<evidence type="ECO:0000256" key="2">
    <source>
        <dbReference type="ARBA" id="ARBA00005528"/>
    </source>
</evidence>
<reference evidence="16" key="1">
    <citation type="submission" date="2016-05" db="EMBL/GenBank/DDBJ databases">
        <authorList>
            <person name="Liu B."/>
            <person name="Wang J."/>
            <person name="Zhu Y."/>
            <person name="Liu G."/>
            <person name="Chen Q."/>
            <person name="Chen Z."/>
            <person name="Lan J."/>
            <person name="Che J."/>
            <person name="Ge C."/>
            <person name="Shi H."/>
            <person name="Pan Z."/>
            <person name="Liu X."/>
        </authorList>
    </citation>
    <scope>NUCLEOTIDE SEQUENCE [LARGE SCALE GENOMIC DNA]</scope>
    <source>
        <strain evidence="16">FJAT-27215</strain>
    </source>
</reference>
<dbReference type="AlphaFoldDB" id="A0A1B9B8T4"/>
<dbReference type="PIRSF" id="PIRSF015601">
    <property type="entry name" value="MTase_slr0722"/>
    <property type="match status" value="1"/>
</dbReference>
<dbReference type="InterPro" id="IPR046887">
    <property type="entry name" value="RsmE_PUA-like"/>
</dbReference>
<organism evidence="15 16">
    <name type="scientific">Pseudobacillus wudalianchiensis</name>
    <dbReference type="NCBI Taxonomy" id="1743143"/>
    <lineage>
        <taxon>Bacteria</taxon>
        <taxon>Bacillati</taxon>
        <taxon>Bacillota</taxon>
        <taxon>Bacilli</taxon>
        <taxon>Bacillales</taxon>
        <taxon>Bacillaceae</taxon>
        <taxon>Pseudobacillus</taxon>
    </lineage>
</organism>
<sequence length="251" mass="28427">MVQRYFLNDKPENDEKVTIAGEDFHHLKRVMRAKEGDHVSVVFPNGASARVELEDISDDRALAFIVEWLHDEKELPVAVTIASGLPKGDKLELVIQKGTELGASKFVPFHADRSIVKWDEKKAAKKTERWAKIAKEAAEQSQRNRVPEVHVPVDFQQLIQIGQEYPFKLYAFEEESKKGEKTAFHRLLNEMQPSDEVLIVFGPEGGISEKEAEELKSSGFIPCGLGPRILRTETAPLYALSAISYHFELMR</sequence>
<dbReference type="PANTHER" id="PTHR30027">
    <property type="entry name" value="RIBOSOMAL RNA SMALL SUBUNIT METHYLTRANSFERASE E"/>
    <property type="match status" value="1"/>
</dbReference>
<dbReference type="NCBIfam" id="NF008692">
    <property type="entry name" value="PRK11713.1-5"/>
    <property type="match status" value="1"/>
</dbReference>
<feature type="domain" description="Ribosomal RNA small subunit methyltransferase E PUA-like" evidence="14">
    <location>
        <begin position="20"/>
        <end position="64"/>
    </location>
</feature>
<dbReference type="NCBIfam" id="TIGR00046">
    <property type="entry name" value="RsmE family RNA methyltransferase"/>
    <property type="match status" value="1"/>
</dbReference>
<keyword evidence="7 12" id="KW-0489">Methyltransferase</keyword>
<dbReference type="GO" id="GO:0005737">
    <property type="term" value="C:cytoplasm"/>
    <property type="evidence" value="ECO:0007669"/>
    <property type="project" value="UniProtKB-SubCell"/>
</dbReference>
<dbReference type="InterPro" id="IPR015947">
    <property type="entry name" value="PUA-like_sf"/>
</dbReference>
<dbReference type="Gene3D" id="3.40.1280.10">
    <property type="match status" value="1"/>
</dbReference>
<comment type="subcellular location">
    <subcellularLocation>
        <location evidence="1 12">Cytoplasm</location>
    </subcellularLocation>
</comment>
<name>A0A1B9B8T4_9BACI</name>
<dbReference type="Pfam" id="PF20260">
    <property type="entry name" value="PUA_4"/>
    <property type="match status" value="1"/>
</dbReference>
<comment type="function">
    <text evidence="10 12">Specifically methylates the N3 position of the uracil ring of uridine 1498 (m3U1498) in 16S rRNA. Acts on the fully assembled 30S ribosomal subunit.</text>
</comment>